<dbReference type="Proteomes" id="UP000075455">
    <property type="component" value="Unassembled WGS sequence"/>
</dbReference>
<proteinExistence type="predicted"/>
<dbReference type="RefSeq" id="WP_061578921.1">
    <property type="nucleotide sequence ID" value="NZ_LQYS01000014.1"/>
</dbReference>
<comment type="caution">
    <text evidence="1">The sequence shown here is derived from an EMBL/GenBank/DDBJ whole genome shotgun (WGS) entry which is preliminary data.</text>
</comment>
<dbReference type="Gene3D" id="2.160.10.10">
    <property type="entry name" value="Hexapeptide repeat proteins"/>
    <property type="match status" value="2"/>
</dbReference>
<protein>
    <recommendedName>
        <fullName evidence="3">Maltose O-acetyltransferase</fullName>
    </recommendedName>
</protein>
<organism evidence="1 2">
    <name type="scientific">Saccharococcus caldoxylosilyticus</name>
    <dbReference type="NCBI Taxonomy" id="81408"/>
    <lineage>
        <taxon>Bacteria</taxon>
        <taxon>Bacillati</taxon>
        <taxon>Bacillota</taxon>
        <taxon>Bacilli</taxon>
        <taxon>Bacillales</taxon>
        <taxon>Anoxybacillaceae</taxon>
        <taxon>Saccharococcus</taxon>
    </lineage>
</organism>
<accession>A0A150M3H1</accession>
<gene>
    <name evidence="1" type="ORF">B4119_3908</name>
</gene>
<dbReference type="CDD" id="cd04647">
    <property type="entry name" value="LbH_MAT_like"/>
    <property type="match status" value="1"/>
</dbReference>
<evidence type="ECO:0008006" key="3">
    <source>
        <dbReference type="Google" id="ProtNLM"/>
    </source>
</evidence>
<evidence type="ECO:0000313" key="1">
    <source>
        <dbReference type="EMBL" id="KYD19078.1"/>
    </source>
</evidence>
<reference evidence="1 2" key="1">
    <citation type="submission" date="2016-01" db="EMBL/GenBank/DDBJ databases">
        <title>Draft Genome Sequences of Seven Thermophilic Sporeformers Isolated from Foods.</title>
        <authorList>
            <person name="Berendsen E.M."/>
            <person name="Wells-Bennik M.H."/>
            <person name="Krawcyk A.O."/>
            <person name="De Jong A."/>
            <person name="Holsappel S."/>
            <person name="Eijlander R.T."/>
            <person name="Kuipers O.P."/>
        </authorList>
    </citation>
    <scope>NUCLEOTIDE SEQUENCE [LARGE SCALE GENOMIC DNA]</scope>
    <source>
        <strain evidence="1 2">B4119</strain>
    </source>
</reference>
<evidence type="ECO:0000313" key="2">
    <source>
        <dbReference type="Proteomes" id="UP000075455"/>
    </source>
</evidence>
<dbReference type="InterPro" id="IPR011004">
    <property type="entry name" value="Trimer_LpxA-like_sf"/>
</dbReference>
<dbReference type="InterPro" id="IPR001451">
    <property type="entry name" value="Hexapep"/>
</dbReference>
<dbReference type="EMBL" id="LQYS01000014">
    <property type="protein sequence ID" value="KYD19078.1"/>
    <property type="molecule type" value="Genomic_DNA"/>
</dbReference>
<sequence>MISFVNFIISKIKKEEYQLDPDIKLINLLSILHTRLIYLIRGYLKRIGMKHCGKIFFVGRGVKFKHKNFISIGNGVTIEDYAVLDGLSKNGLILGDNVKIGAYTQIKCTGSFRKIGKGIKIGRNSGIGDYCFFGAAGGIEIGENVIMGQNVRFHSENHNFDRVDIPIKHQGVTNKGIKVGNDCWIGAGAVFLDGVTVGDGCVIGANTLVNKDIPPYSVAVGNPVRIIKNRKDMV</sequence>
<dbReference type="PATRIC" id="fig|81408.3.peg.1429"/>
<dbReference type="STRING" id="81408.B4119_3908"/>
<dbReference type="PANTHER" id="PTHR23416:SF78">
    <property type="entry name" value="LIPOPOLYSACCHARIDE BIOSYNTHESIS O-ACETYL TRANSFERASE WBBJ-RELATED"/>
    <property type="match status" value="1"/>
</dbReference>
<dbReference type="SUPFAM" id="SSF51161">
    <property type="entry name" value="Trimeric LpxA-like enzymes"/>
    <property type="match status" value="1"/>
</dbReference>
<dbReference type="PANTHER" id="PTHR23416">
    <property type="entry name" value="SIALIC ACID SYNTHASE-RELATED"/>
    <property type="match status" value="1"/>
</dbReference>
<name>A0A150M3H1_9BACL</name>
<dbReference type="Pfam" id="PF00132">
    <property type="entry name" value="Hexapep"/>
    <property type="match status" value="1"/>
</dbReference>
<dbReference type="InterPro" id="IPR051159">
    <property type="entry name" value="Hexapeptide_acetyltransf"/>
</dbReference>
<dbReference type="AlphaFoldDB" id="A0A150M3H1"/>